<feature type="non-terminal residue" evidence="1">
    <location>
        <position position="1"/>
    </location>
</feature>
<comment type="caution">
    <text evidence="1">The sequence shown here is derived from an EMBL/GenBank/DDBJ whole genome shotgun (WGS) entry which is preliminary data.</text>
</comment>
<evidence type="ECO:0000313" key="2">
    <source>
        <dbReference type="Proteomes" id="UP001218188"/>
    </source>
</evidence>
<organism evidence="1 2">
    <name type="scientific">Mycena alexandri</name>
    <dbReference type="NCBI Taxonomy" id="1745969"/>
    <lineage>
        <taxon>Eukaryota</taxon>
        <taxon>Fungi</taxon>
        <taxon>Dikarya</taxon>
        <taxon>Basidiomycota</taxon>
        <taxon>Agaricomycotina</taxon>
        <taxon>Agaricomycetes</taxon>
        <taxon>Agaricomycetidae</taxon>
        <taxon>Agaricales</taxon>
        <taxon>Marasmiineae</taxon>
        <taxon>Mycenaceae</taxon>
        <taxon>Mycena</taxon>
    </lineage>
</organism>
<reference evidence="1" key="1">
    <citation type="submission" date="2023-03" db="EMBL/GenBank/DDBJ databases">
        <title>Massive genome expansion in bonnet fungi (Mycena s.s.) driven by repeated elements and novel gene families across ecological guilds.</title>
        <authorList>
            <consortium name="Lawrence Berkeley National Laboratory"/>
            <person name="Harder C.B."/>
            <person name="Miyauchi S."/>
            <person name="Viragh M."/>
            <person name="Kuo A."/>
            <person name="Thoen E."/>
            <person name="Andreopoulos B."/>
            <person name="Lu D."/>
            <person name="Skrede I."/>
            <person name="Drula E."/>
            <person name="Henrissat B."/>
            <person name="Morin E."/>
            <person name="Kohler A."/>
            <person name="Barry K."/>
            <person name="LaButti K."/>
            <person name="Morin E."/>
            <person name="Salamov A."/>
            <person name="Lipzen A."/>
            <person name="Mereny Z."/>
            <person name="Hegedus B."/>
            <person name="Baldrian P."/>
            <person name="Stursova M."/>
            <person name="Weitz H."/>
            <person name="Taylor A."/>
            <person name="Grigoriev I.V."/>
            <person name="Nagy L.G."/>
            <person name="Martin F."/>
            <person name="Kauserud H."/>
        </authorList>
    </citation>
    <scope>NUCLEOTIDE SEQUENCE</scope>
    <source>
        <strain evidence="1">CBHHK200</strain>
    </source>
</reference>
<keyword evidence="2" id="KW-1185">Reference proteome</keyword>
<protein>
    <submittedName>
        <fullName evidence="1">Uncharacterized protein</fullName>
    </submittedName>
</protein>
<dbReference type="Proteomes" id="UP001218188">
    <property type="component" value="Unassembled WGS sequence"/>
</dbReference>
<feature type="non-terminal residue" evidence="1">
    <location>
        <position position="82"/>
    </location>
</feature>
<dbReference type="AlphaFoldDB" id="A0AAD6TIE4"/>
<sequence>NGGQSVFLKFTASQIVTIVERGLWTASQVLEAFIVQSFRLSCGRGEKLYVLQTPRRVAEELDIGFKKTNRVKGPLNGAPISF</sequence>
<evidence type="ECO:0000313" key="1">
    <source>
        <dbReference type="EMBL" id="KAJ7045885.1"/>
    </source>
</evidence>
<proteinExistence type="predicted"/>
<gene>
    <name evidence="1" type="ORF">C8F04DRAFT_916809</name>
</gene>
<dbReference type="EMBL" id="JARJCM010000004">
    <property type="protein sequence ID" value="KAJ7045885.1"/>
    <property type="molecule type" value="Genomic_DNA"/>
</dbReference>
<name>A0AAD6TIE4_9AGAR</name>
<accession>A0AAD6TIE4</accession>